<organism evidence="1 2">
    <name type="scientific">Sorangium cellulosum</name>
    <name type="common">Polyangium cellulosum</name>
    <dbReference type="NCBI Taxonomy" id="56"/>
    <lineage>
        <taxon>Bacteria</taxon>
        <taxon>Pseudomonadati</taxon>
        <taxon>Myxococcota</taxon>
        <taxon>Polyangia</taxon>
        <taxon>Polyangiales</taxon>
        <taxon>Polyangiaceae</taxon>
        <taxon>Sorangium</taxon>
    </lineage>
</organism>
<reference evidence="1 2" key="1">
    <citation type="submission" date="2014-02" db="EMBL/GenBank/DDBJ databases">
        <title>The small core and large imbalanced accessory genome model reveals a collaborative survival strategy of Sorangium cellulosum strains in nature.</title>
        <authorList>
            <person name="Han K."/>
            <person name="Peng R."/>
            <person name="Blom J."/>
            <person name="Li Y.-Z."/>
        </authorList>
    </citation>
    <scope>NUCLEOTIDE SEQUENCE [LARGE SCALE GENOMIC DNA]</scope>
    <source>
        <strain evidence="1 2">So0008-312</strain>
    </source>
</reference>
<comment type="caution">
    <text evidence="1">The sequence shown here is derived from an EMBL/GenBank/DDBJ whole genome shotgun (WGS) entry which is preliminary data.</text>
</comment>
<gene>
    <name evidence="1" type="ORF">BE15_23420</name>
</gene>
<evidence type="ECO:0000313" key="2">
    <source>
        <dbReference type="Proteomes" id="UP000075260"/>
    </source>
</evidence>
<name>A0A150QD37_SORCE</name>
<dbReference type="EMBL" id="JEMA01000789">
    <property type="protein sequence ID" value="KYF65897.1"/>
    <property type="molecule type" value="Genomic_DNA"/>
</dbReference>
<protein>
    <submittedName>
        <fullName evidence="1">Uncharacterized protein</fullName>
    </submittedName>
</protein>
<dbReference type="AlphaFoldDB" id="A0A150QD37"/>
<proteinExistence type="predicted"/>
<accession>A0A150QD37</accession>
<evidence type="ECO:0000313" key="1">
    <source>
        <dbReference type="EMBL" id="KYF65897.1"/>
    </source>
</evidence>
<sequence length="87" mass="9945">MYGIDGVQAIQLAIQYARIQLEASGLPLLWMSEEPGDLGLPRAIESTVGLWFQRELEKIVEKEQRRMHEIVIELGKVRERRRGSTGP</sequence>
<dbReference type="Proteomes" id="UP000075260">
    <property type="component" value="Unassembled WGS sequence"/>
</dbReference>